<dbReference type="GO" id="GO:0005737">
    <property type="term" value="C:cytoplasm"/>
    <property type="evidence" value="ECO:0007669"/>
    <property type="project" value="UniProtKB-SubCell"/>
</dbReference>
<dbReference type="Gene3D" id="3.40.470.10">
    <property type="entry name" value="Uracil-DNA glycosylase-like domain"/>
    <property type="match status" value="1"/>
</dbReference>
<name>A0A0G0TUA7_9BACT</name>
<evidence type="ECO:0000313" key="12">
    <source>
        <dbReference type="EMBL" id="KKR41482.1"/>
    </source>
</evidence>
<dbReference type="GO" id="GO:0097510">
    <property type="term" value="P:base-excision repair, AP site formation via deaminated base removal"/>
    <property type="evidence" value="ECO:0007669"/>
    <property type="project" value="TreeGrafter"/>
</dbReference>
<comment type="caution">
    <text evidence="12">The sequence shown here is derived from an EMBL/GenBank/DDBJ whole genome shotgun (WGS) entry which is preliminary data.</text>
</comment>
<dbReference type="Proteomes" id="UP000034881">
    <property type="component" value="Unassembled WGS sequence"/>
</dbReference>
<dbReference type="GO" id="GO:0004844">
    <property type="term" value="F:uracil DNA N-glycosylase activity"/>
    <property type="evidence" value="ECO:0007669"/>
    <property type="project" value="UniProtKB-UniRule"/>
</dbReference>
<sequence>MNSIKIDSTWKDALEPEFLKPYWKALIARIRDQYHIKKVYPPARNIFRAFDLCPLDSVKVVIVGQDPYHGANQANGLSFSVNDGITLPPSLRNIFQEIRNDMKIEPLSSGDLSRWATQGVLMLNSVLTVLANQPASHAGIGWEQFTDAVIQALNTRRTHIVYLLWGKYAQNKGAVIDRHQNLVLICGHPSPYSASLFFGKHHFSQCNQYLAEKEIIPIDWH</sequence>
<evidence type="ECO:0000256" key="10">
    <source>
        <dbReference type="RuleBase" id="RU003780"/>
    </source>
</evidence>
<dbReference type="NCBIfam" id="NF003592">
    <property type="entry name" value="PRK05254.1-5"/>
    <property type="match status" value="1"/>
</dbReference>
<evidence type="ECO:0000256" key="9">
    <source>
        <dbReference type="PROSITE-ProRule" id="PRU10072"/>
    </source>
</evidence>
<dbReference type="SUPFAM" id="SSF52141">
    <property type="entry name" value="Uracil-DNA glycosylase-like"/>
    <property type="match status" value="1"/>
</dbReference>
<dbReference type="HAMAP" id="MF_00148">
    <property type="entry name" value="UDG"/>
    <property type="match status" value="1"/>
</dbReference>
<comment type="function">
    <text evidence="2 8 10">Excises uracil residues from the DNA which can arise as a result of misincorporation of dUMP residues by DNA polymerase or due to deamination of cytosine.</text>
</comment>
<accession>A0A0G0TUA7</accession>
<feature type="active site" description="Proton acceptor" evidence="8 9">
    <location>
        <position position="66"/>
    </location>
</feature>
<dbReference type="SMART" id="SM00987">
    <property type="entry name" value="UreE_C"/>
    <property type="match status" value="1"/>
</dbReference>
<organism evidence="12 13">
    <name type="scientific">Candidatus Daviesbacteria bacterium GW2011_GWC2_40_12</name>
    <dbReference type="NCBI Taxonomy" id="1618431"/>
    <lineage>
        <taxon>Bacteria</taxon>
        <taxon>Candidatus Daviesiibacteriota</taxon>
    </lineage>
</organism>
<dbReference type="EC" id="3.2.2.27" evidence="4 8"/>
<evidence type="ECO:0000256" key="5">
    <source>
        <dbReference type="ARBA" id="ARBA00022763"/>
    </source>
</evidence>
<dbReference type="PANTHER" id="PTHR11264:SF0">
    <property type="entry name" value="URACIL-DNA GLYCOSYLASE"/>
    <property type="match status" value="1"/>
</dbReference>
<protein>
    <recommendedName>
        <fullName evidence="4 8">Uracil-DNA glycosylase</fullName>
        <shortName evidence="8">UDG</shortName>
        <ecNumber evidence="4 8">3.2.2.27</ecNumber>
    </recommendedName>
</protein>
<dbReference type="NCBIfam" id="NF003591">
    <property type="entry name" value="PRK05254.1-4"/>
    <property type="match status" value="1"/>
</dbReference>
<dbReference type="Pfam" id="PF03167">
    <property type="entry name" value="UDG"/>
    <property type="match status" value="1"/>
</dbReference>
<dbReference type="InterPro" id="IPR005122">
    <property type="entry name" value="Uracil-DNA_glycosylase-like"/>
</dbReference>
<dbReference type="PATRIC" id="fig|1618431.3.peg.1061"/>
<comment type="subcellular location">
    <subcellularLocation>
        <location evidence="8">Cytoplasm</location>
    </subcellularLocation>
</comment>
<keyword evidence="5 8" id="KW-0227">DNA damage</keyword>
<reference evidence="12 13" key="1">
    <citation type="journal article" date="2015" name="Nature">
        <title>rRNA introns, odd ribosomes, and small enigmatic genomes across a large radiation of phyla.</title>
        <authorList>
            <person name="Brown C.T."/>
            <person name="Hug L.A."/>
            <person name="Thomas B.C."/>
            <person name="Sharon I."/>
            <person name="Castelle C.J."/>
            <person name="Singh A."/>
            <person name="Wilkins M.J."/>
            <person name="Williams K.H."/>
            <person name="Banfield J.F."/>
        </authorList>
    </citation>
    <scope>NUCLEOTIDE SEQUENCE [LARGE SCALE GENOMIC DNA]</scope>
</reference>
<dbReference type="CDD" id="cd10027">
    <property type="entry name" value="UDG-F1-like"/>
    <property type="match status" value="1"/>
</dbReference>
<dbReference type="InterPro" id="IPR018085">
    <property type="entry name" value="Ura-DNA_Glyclase_AS"/>
</dbReference>
<comment type="similarity">
    <text evidence="3 8 10">Belongs to the uracil-DNA glycosylase (UDG) superfamily. UNG family.</text>
</comment>
<dbReference type="NCBIfam" id="NF003588">
    <property type="entry name" value="PRK05254.1-1"/>
    <property type="match status" value="1"/>
</dbReference>
<dbReference type="PANTHER" id="PTHR11264">
    <property type="entry name" value="URACIL-DNA GLYCOSYLASE"/>
    <property type="match status" value="1"/>
</dbReference>
<dbReference type="NCBIfam" id="TIGR00628">
    <property type="entry name" value="ung"/>
    <property type="match status" value="1"/>
</dbReference>
<evidence type="ECO:0000256" key="1">
    <source>
        <dbReference type="ARBA" id="ARBA00001400"/>
    </source>
</evidence>
<evidence type="ECO:0000256" key="4">
    <source>
        <dbReference type="ARBA" id="ARBA00012030"/>
    </source>
</evidence>
<feature type="domain" description="Uracil-DNA glycosylase-like" evidence="11">
    <location>
        <begin position="51"/>
        <end position="210"/>
    </location>
</feature>
<dbReference type="PROSITE" id="PS00130">
    <property type="entry name" value="U_DNA_GLYCOSYLASE"/>
    <property type="match status" value="1"/>
</dbReference>
<dbReference type="InterPro" id="IPR002043">
    <property type="entry name" value="UDG_fam1"/>
</dbReference>
<keyword evidence="7 8" id="KW-0234">DNA repair</keyword>
<evidence type="ECO:0000256" key="2">
    <source>
        <dbReference type="ARBA" id="ARBA00002631"/>
    </source>
</evidence>
<keyword evidence="8" id="KW-0963">Cytoplasm</keyword>
<evidence type="ECO:0000313" key="13">
    <source>
        <dbReference type="Proteomes" id="UP000034881"/>
    </source>
</evidence>
<evidence type="ECO:0000256" key="6">
    <source>
        <dbReference type="ARBA" id="ARBA00022801"/>
    </source>
</evidence>
<dbReference type="InterPro" id="IPR036895">
    <property type="entry name" value="Uracil-DNA_glycosylase-like_sf"/>
</dbReference>
<keyword evidence="6 8" id="KW-0378">Hydrolase</keyword>
<dbReference type="NCBIfam" id="NF003589">
    <property type="entry name" value="PRK05254.1-2"/>
    <property type="match status" value="1"/>
</dbReference>
<dbReference type="EMBL" id="LBYB01000010">
    <property type="protein sequence ID" value="KKR41482.1"/>
    <property type="molecule type" value="Genomic_DNA"/>
</dbReference>
<proteinExistence type="inferred from homology"/>
<evidence type="ECO:0000256" key="3">
    <source>
        <dbReference type="ARBA" id="ARBA00008184"/>
    </source>
</evidence>
<dbReference type="AlphaFoldDB" id="A0A0G0TUA7"/>
<dbReference type="SMART" id="SM00986">
    <property type="entry name" value="UDG"/>
    <property type="match status" value="1"/>
</dbReference>
<comment type="catalytic activity">
    <reaction evidence="1 8 10">
        <text>Hydrolyzes single-stranded DNA or mismatched double-stranded DNA and polynucleotides, releasing free uracil.</text>
        <dbReference type="EC" id="3.2.2.27"/>
    </reaction>
</comment>
<gene>
    <name evidence="8" type="primary">ung</name>
    <name evidence="12" type="ORF">UT77_C0010G0008</name>
</gene>
<evidence type="ECO:0000259" key="11">
    <source>
        <dbReference type="SMART" id="SM00986"/>
    </source>
</evidence>
<evidence type="ECO:0000256" key="8">
    <source>
        <dbReference type="HAMAP-Rule" id="MF_00148"/>
    </source>
</evidence>
<evidence type="ECO:0000256" key="7">
    <source>
        <dbReference type="ARBA" id="ARBA00023204"/>
    </source>
</evidence>